<dbReference type="AlphaFoldDB" id="X1M280"/>
<comment type="caution">
    <text evidence="1">The sequence shown here is derived from an EMBL/GenBank/DDBJ whole genome shotgun (WGS) entry which is preliminary data.</text>
</comment>
<dbReference type="EMBL" id="BARV01022940">
    <property type="protein sequence ID" value="GAI25707.1"/>
    <property type="molecule type" value="Genomic_DNA"/>
</dbReference>
<protein>
    <submittedName>
        <fullName evidence="1">Uncharacterized protein</fullName>
    </submittedName>
</protein>
<evidence type="ECO:0000313" key="1">
    <source>
        <dbReference type="EMBL" id="GAI25707.1"/>
    </source>
</evidence>
<organism evidence="1">
    <name type="scientific">marine sediment metagenome</name>
    <dbReference type="NCBI Taxonomy" id="412755"/>
    <lineage>
        <taxon>unclassified sequences</taxon>
        <taxon>metagenomes</taxon>
        <taxon>ecological metagenomes</taxon>
    </lineage>
</organism>
<gene>
    <name evidence="1" type="ORF">S06H3_37716</name>
</gene>
<proteinExistence type="predicted"/>
<reference evidence="1" key="1">
    <citation type="journal article" date="2014" name="Front. Microbiol.">
        <title>High frequency of phylogenetically diverse reductive dehalogenase-homologous genes in deep subseafloor sedimentary metagenomes.</title>
        <authorList>
            <person name="Kawai M."/>
            <person name="Futagami T."/>
            <person name="Toyoda A."/>
            <person name="Takaki Y."/>
            <person name="Nishi S."/>
            <person name="Hori S."/>
            <person name="Arai W."/>
            <person name="Tsubouchi T."/>
            <person name="Morono Y."/>
            <person name="Uchiyama I."/>
            <person name="Ito T."/>
            <person name="Fujiyama A."/>
            <person name="Inagaki F."/>
            <person name="Takami H."/>
        </authorList>
    </citation>
    <scope>NUCLEOTIDE SEQUENCE</scope>
    <source>
        <strain evidence="1">Expedition CK06-06</strain>
    </source>
</reference>
<sequence>MNLREKLASNKFVVTVELDPPKTLNLDKILKYFIAIGAVISLAKAKSTRALIISPILSLSVSV</sequence>
<name>X1M280_9ZZZZ</name>
<accession>X1M280</accession>